<evidence type="ECO:0000313" key="1">
    <source>
        <dbReference type="EMBL" id="RDY28971.1"/>
    </source>
</evidence>
<gene>
    <name evidence="1" type="ORF">CHL78_003350</name>
</gene>
<keyword evidence="1" id="KW-0378">Hydrolase</keyword>
<dbReference type="AlphaFoldDB" id="A0A371J865"/>
<dbReference type="Proteomes" id="UP000215694">
    <property type="component" value="Unassembled WGS sequence"/>
</dbReference>
<keyword evidence="2" id="KW-1185">Reference proteome</keyword>
<dbReference type="OrthoDB" id="9813491at2"/>
<dbReference type="EMBL" id="NOJY02000004">
    <property type="protein sequence ID" value="RDY28971.1"/>
    <property type="molecule type" value="Genomic_DNA"/>
</dbReference>
<organism evidence="1 2">
    <name type="scientific">Romboutsia weinsteinii</name>
    <dbReference type="NCBI Taxonomy" id="2020949"/>
    <lineage>
        <taxon>Bacteria</taxon>
        <taxon>Bacillati</taxon>
        <taxon>Bacillota</taxon>
        <taxon>Clostridia</taxon>
        <taxon>Peptostreptococcales</taxon>
        <taxon>Peptostreptococcaceae</taxon>
        <taxon>Romboutsia</taxon>
    </lineage>
</organism>
<name>A0A371J865_9FIRM</name>
<dbReference type="InterPro" id="IPR038735">
    <property type="entry name" value="MSMEG_1276-like_NTP-PPase_dom"/>
</dbReference>
<dbReference type="GO" id="GO:0016787">
    <property type="term" value="F:hydrolase activity"/>
    <property type="evidence" value="ECO:0007669"/>
    <property type="project" value="UniProtKB-KW"/>
</dbReference>
<comment type="caution">
    <text evidence="1">The sequence shown here is derived from an EMBL/GenBank/DDBJ whole genome shotgun (WGS) entry which is preliminary data.</text>
</comment>
<accession>A0A371J865</accession>
<proteinExistence type="predicted"/>
<dbReference type="CDD" id="cd11532">
    <property type="entry name" value="NTP-PPase_COG4997"/>
    <property type="match status" value="1"/>
</dbReference>
<evidence type="ECO:0000313" key="2">
    <source>
        <dbReference type="Proteomes" id="UP000215694"/>
    </source>
</evidence>
<sequence>MKSYDKLVRDNIPDMIKKSGKQCDIDIIKDDRILEYLYVKLHEEIFELVDNENLDEIADVLEVVFSIGKKYGFTEDEMLIKRNEKRSQSGGFENHILLKNVY</sequence>
<protein>
    <submittedName>
        <fullName evidence="1">Phosphoribosyl-ATP pyrophosphohydrolase</fullName>
    </submittedName>
</protein>
<dbReference type="RefSeq" id="WP_094368723.1">
    <property type="nucleotide sequence ID" value="NZ_NOJY02000004.1"/>
</dbReference>
<dbReference type="SUPFAM" id="SSF101386">
    <property type="entry name" value="all-alpha NTP pyrophosphatases"/>
    <property type="match status" value="1"/>
</dbReference>
<reference evidence="1 2" key="1">
    <citation type="journal article" date="2017" name="Genome Announc.">
        <title>Draft Genome Sequence of Romboutsia weinsteinii sp. nov. Strain CCRI-19649(T) Isolated from Surface Water.</title>
        <authorList>
            <person name="Maheux A.F."/>
            <person name="Boudreau D.K."/>
            <person name="Berube E."/>
            <person name="Boissinot M."/>
            <person name="Cantin P."/>
            <person name="Raymond F."/>
            <person name="Corbeil J."/>
            <person name="Omar R.F."/>
            <person name="Bergeron M.G."/>
        </authorList>
    </citation>
    <scope>NUCLEOTIDE SEQUENCE [LARGE SCALE GENOMIC DNA]</scope>
    <source>
        <strain evidence="1 2">CCRI-19649</strain>
    </source>
</reference>